<evidence type="ECO:0000259" key="3">
    <source>
        <dbReference type="PROSITE" id="PS50212"/>
    </source>
</evidence>
<dbReference type="Pfam" id="PF00618">
    <property type="entry name" value="RasGEF_N"/>
    <property type="match status" value="1"/>
</dbReference>
<feature type="compositionally biased region" description="Basic and acidic residues" evidence="2">
    <location>
        <begin position="47"/>
        <end position="63"/>
    </location>
</feature>
<sequence>MTNRGSDLKKDKSEGHGGTWRYLVLSCLQCFWPFGQKETDLTQDNQAQDHSHQSEHECAPKDVKKPCRESPITADMVENLVNHLVPSLQGRDPFFVTFFLYSYRNFTTTRHVLDLLLMRYAYFRPDCEEDEQVKKMSIHGHGSCKTLCSLLNSWIDIYPEEFCQTADLSILKKLEAYLSVNMPDSDLNHRVHMFLVDLQSSESESEDEGDSDLESHIAADSESEVWLRAVRQQPGPAGARDRIHQNTLMLKPDVTSAVQTAYLVSAVEPVSHPVTRHSGLSNISPSGQWVNLLRE</sequence>
<name>A0ABQ0FQ79_APOSI</name>
<evidence type="ECO:0000256" key="1">
    <source>
        <dbReference type="PROSITE-ProRule" id="PRU00135"/>
    </source>
</evidence>
<dbReference type="PANTHER" id="PTHR46793:SF3">
    <property type="entry name" value="RIKEN CDNA 4930596D02 GENE"/>
    <property type="match status" value="1"/>
</dbReference>
<feature type="region of interest" description="Disordered" evidence="2">
    <location>
        <begin position="42"/>
        <end position="63"/>
    </location>
</feature>
<organism evidence="4 5">
    <name type="scientific">Apodemus speciosus</name>
    <name type="common">Large Japanese field mouse</name>
    <dbReference type="NCBI Taxonomy" id="105296"/>
    <lineage>
        <taxon>Eukaryota</taxon>
        <taxon>Metazoa</taxon>
        <taxon>Chordata</taxon>
        <taxon>Craniata</taxon>
        <taxon>Vertebrata</taxon>
        <taxon>Euteleostomi</taxon>
        <taxon>Mammalia</taxon>
        <taxon>Eutheria</taxon>
        <taxon>Euarchontoglires</taxon>
        <taxon>Glires</taxon>
        <taxon>Rodentia</taxon>
        <taxon>Myomorpha</taxon>
        <taxon>Muroidea</taxon>
        <taxon>Muridae</taxon>
        <taxon>Murinae</taxon>
        <taxon>Apodemus</taxon>
    </lineage>
</organism>
<dbReference type="InterPro" id="IPR023578">
    <property type="entry name" value="Ras_GEF_dom_sf"/>
</dbReference>
<comment type="caution">
    <text evidence="4">The sequence shown here is derived from an EMBL/GenBank/DDBJ whole genome shotgun (WGS) entry which is preliminary data.</text>
</comment>
<keyword evidence="5" id="KW-1185">Reference proteome</keyword>
<dbReference type="CDD" id="cd06224">
    <property type="entry name" value="REM"/>
    <property type="match status" value="1"/>
</dbReference>
<keyword evidence="1" id="KW-0344">Guanine-nucleotide releasing factor</keyword>
<dbReference type="EMBL" id="BAAFST010000018">
    <property type="protein sequence ID" value="GAB1301409.1"/>
    <property type="molecule type" value="Genomic_DNA"/>
</dbReference>
<dbReference type="PANTHER" id="PTHR46793">
    <property type="entry name" value="1700018F24RIK PROTEIN-RELATED-RELATED"/>
    <property type="match status" value="1"/>
</dbReference>
<gene>
    <name evidence="4" type="ORF">APTSU1_001664700</name>
</gene>
<dbReference type="Proteomes" id="UP001623349">
    <property type="component" value="Unassembled WGS sequence"/>
</dbReference>
<reference evidence="4 5" key="1">
    <citation type="submission" date="2024-08" db="EMBL/GenBank/DDBJ databases">
        <title>The draft genome of Apodemus speciosus.</title>
        <authorList>
            <person name="Nabeshima K."/>
            <person name="Suzuki S."/>
            <person name="Onuma M."/>
        </authorList>
    </citation>
    <scope>NUCLEOTIDE SEQUENCE [LARGE SCALE GENOMIC DNA]</scope>
    <source>
        <strain evidence="4">IB14-021</strain>
    </source>
</reference>
<protein>
    <recommendedName>
        <fullName evidence="3">N-terminal Ras-GEF domain-containing protein</fullName>
    </recommendedName>
</protein>
<accession>A0ABQ0FQ79</accession>
<dbReference type="InterPro" id="IPR000651">
    <property type="entry name" value="Ras-like_Gua-exchang_fac_N"/>
</dbReference>
<proteinExistence type="predicted"/>
<dbReference type="Gene3D" id="1.20.870.10">
    <property type="entry name" value="Son of sevenless (SoS) protein Chain: S domain 1"/>
    <property type="match status" value="1"/>
</dbReference>
<dbReference type="SMART" id="SM00229">
    <property type="entry name" value="RasGEFN"/>
    <property type="match status" value="1"/>
</dbReference>
<feature type="domain" description="N-terminal Ras-GEF" evidence="3">
    <location>
        <begin position="68"/>
        <end position="199"/>
    </location>
</feature>
<evidence type="ECO:0000256" key="2">
    <source>
        <dbReference type="SAM" id="MobiDB-lite"/>
    </source>
</evidence>
<evidence type="ECO:0000313" key="5">
    <source>
        <dbReference type="Proteomes" id="UP001623349"/>
    </source>
</evidence>
<dbReference type="PROSITE" id="PS50212">
    <property type="entry name" value="RASGEF_NTER"/>
    <property type="match status" value="1"/>
</dbReference>
<dbReference type="SUPFAM" id="SSF48366">
    <property type="entry name" value="Ras GEF"/>
    <property type="match status" value="1"/>
</dbReference>
<evidence type="ECO:0000313" key="4">
    <source>
        <dbReference type="EMBL" id="GAB1301409.1"/>
    </source>
</evidence>